<evidence type="ECO:0000313" key="2">
    <source>
        <dbReference type="EMBL" id="CAL1239140.1"/>
    </source>
</evidence>
<dbReference type="RefSeq" id="WP_348758728.1">
    <property type="nucleotide sequence ID" value="NZ_OZ026884.1"/>
</dbReference>
<dbReference type="SUPFAM" id="SSF55718">
    <property type="entry name" value="SCP-like"/>
    <property type="match status" value="1"/>
</dbReference>
<dbReference type="InterPro" id="IPR038989">
    <property type="entry name" value="UbiJ"/>
</dbReference>
<keyword evidence="3" id="KW-1185">Reference proteome</keyword>
<dbReference type="Proteomes" id="UP001497493">
    <property type="component" value="Chromosome"/>
</dbReference>
<evidence type="ECO:0000259" key="1">
    <source>
        <dbReference type="Pfam" id="PF02036"/>
    </source>
</evidence>
<reference evidence="2 3" key="1">
    <citation type="submission" date="2024-04" db="EMBL/GenBank/DDBJ databases">
        <authorList>
            <person name="Cremers G."/>
        </authorList>
    </citation>
    <scope>NUCLEOTIDE SEQUENCE [LARGE SCALE GENOMIC DNA]</scope>
    <source>
        <strain evidence="2">MeCH1-AG</strain>
    </source>
</reference>
<gene>
    <name evidence="2" type="primary">ubiJ</name>
    <name evidence="2" type="ORF">MECH1_V1_0364</name>
</gene>
<sequence length="216" mass="23657">MAPTRPLSLLAHLLETALDRYLGPAAGRPQRLMPLAGKRLALRLRPFDWVLYLCPTETAIRVQDQLPDRPDATVSGSLAAFARLGLGEGGRDLGTFALEIEGDLELAHRFLVLFQELDIERAARLGDPVGTGFALLRKGTAWARDGAAGLFTDLGEFWREETRELPSGPEAEAFYRAVDQVRADCDRLAARLERLEATCRTRPQASDPPAPSSLPA</sequence>
<dbReference type="InterPro" id="IPR036527">
    <property type="entry name" value="SCP2_sterol-bd_dom_sf"/>
</dbReference>
<name>A0ABM9NEW9_9GAMM</name>
<keyword evidence="2" id="KW-0830">Ubiquinone</keyword>
<dbReference type="PANTHER" id="PTHR38693">
    <property type="entry name" value="UBIQUINONE BIOSYNTHESIS PROTEIN UBIJ"/>
    <property type="match status" value="1"/>
</dbReference>
<protein>
    <submittedName>
        <fullName evidence="2">Ubiquinone biosynthesis accessory factor UbiJ</fullName>
    </submittedName>
</protein>
<dbReference type="EMBL" id="OZ026884">
    <property type="protein sequence ID" value="CAL1239140.1"/>
    <property type="molecule type" value="Genomic_DNA"/>
</dbReference>
<dbReference type="Pfam" id="PF02036">
    <property type="entry name" value="SCP2"/>
    <property type="match status" value="1"/>
</dbReference>
<evidence type="ECO:0000313" key="3">
    <source>
        <dbReference type="Proteomes" id="UP001497493"/>
    </source>
</evidence>
<organism evidence="2 3">
    <name type="scientific">Candidatus Methylocalor cossyra</name>
    <dbReference type="NCBI Taxonomy" id="3108543"/>
    <lineage>
        <taxon>Bacteria</taxon>
        <taxon>Pseudomonadati</taxon>
        <taxon>Pseudomonadota</taxon>
        <taxon>Gammaproteobacteria</taxon>
        <taxon>Methylococcales</taxon>
        <taxon>Methylococcaceae</taxon>
        <taxon>Candidatus Methylocalor</taxon>
    </lineage>
</organism>
<dbReference type="PANTHER" id="PTHR38693:SF1">
    <property type="entry name" value="UBIQUINONE BIOSYNTHESIS ACCESSORY FACTOR UBIJ"/>
    <property type="match status" value="1"/>
</dbReference>
<dbReference type="InterPro" id="IPR003033">
    <property type="entry name" value="SCP2_sterol-bd_dom"/>
</dbReference>
<feature type="domain" description="SCP2" evidence="1">
    <location>
        <begin position="26"/>
        <end position="114"/>
    </location>
</feature>
<accession>A0ABM9NEW9</accession>
<proteinExistence type="predicted"/>